<reference evidence="2 3" key="1">
    <citation type="journal article" date="2010" name="Stand. Genomic Sci.">
        <title>Complete genome sequence of Brachyspira murdochii type strain (56-150).</title>
        <authorList>
            <person name="Pati A."/>
            <person name="Sikorski J."/>
            <person name="Gronow S."/>
            <person name="Munk C."/>
            <person name="Lapidus A."/>
            <person name="Copeland A."/>
            <person name="Glavina Del Tio T."/>
            <person name="Nolan M."/>
            <person name="Lucas S."/>
            <person name="Chen F."/>
            <person name="Tice H."/>
            <person name="Cheng J.F."/>
            <person name="Han C."/>
            <person name="Detter J.C."/>
            <person name="Bruce D."/>
            <person name="Tapia R."/>
            <person name="Goodwin L."/>
            <person name="Pitluck S."/>
            <person name="Liolios K."/>
            <person name="Ivanova N."/>
            <person name="Mavromatis K."/>
            <person name="Mikhailova N."/>
            <person name="Chen A."/>
            <person name="Palaniappan K."/>
            <person name="Land M."/>
            <person name="Hauser L."/>
            <person name="Chang Y.J."/>
            <person name="Jeffries C.D."/>
            <person name="Spring S."/>
            <person name="Rohde M."/>
            <person name="Goker M."/>
            <person name="Bristow J."/>
            <person name="Eisen J.A."/>
            <person name="Markowitz V."/>
            <person name="Hugenholtz P."/>
            <person name="Kyrpides N.C."/>
            <person name="Klenk H.P."/>
        </authorList>
    </citation>
    <scope>NUCLEOTIDE SEQUENCE [LARGE SCALE GENOMIC DNA]</scope>
    <source>
        <strain evidence="3">ATCC 51284 / DSM 12563 / 56-150</strain>
    </source>
</reference>
<accession>D5UB10</accession>
<evidence type="ECO:0000313" key="3">
    <source>
        <dbReference type="Proteomes" id="UP000001915"/>
    </source>
</evidence>
<evidence type="ECO:0000313" key="2">
    <source>
        <dbReference type="EMBL" id="ADG71883.1"/>
    </source>
</evidence>
<dbReference type="AlphaFoldDB" id="D5UB10"/>
<evidence type="ECO:0000256" key="1">
    <source>
        <dbReference type="SAM" id="Phobius"/>
    </source>
</evidence>
<dbReference type="RefSeq" id="WP_013114268.1">
    <property type="nucleotide sequence ID" value="NC_014150.1"/>
</dbReference>
<protein>
    <submittedName>
        <fullName evidence="2">Uncharacterized protein</fullName>
    </submittedName>
</protein>
<dbReference type="EMBL" id="CP001959">
    <property type="protein sequence ID" value="ADG71883.1"/>
    <property type="molecule type" value="Genomic_DNA"/>
</dbReference>
<feature type="transmembrane region" description="Helical" evidence="1">
    <location>
        <begin position="163"/>
        <end position="179"/>
    </location>
</feature>
<dbReference type="Proteomes" id="UP000001915">
    <property type="component" value="Chromosome"/>
</dbReference>
<feature type="transmembrane region" description="Helical" evidence="1">
    <location>
        <begin position="97"/>
        <end position="120"/>
    </location>
</feature>
<dbReference type="STRING" id="526224.Bmur_1801"/>
<dbReference type="KEGG" id="brm:Bmur_1801"/>
<dbReference type="HOGENOM" id="CLU_1472531_0_0_12"/>
<feature type="transmembrane region" description="Helical" evidence="1">
    <location>
        <begin position="20"/>
        <end position="43"/>
    </location>
</feature>
<keyword evidence="1" id="KW-0472">Membrane</keyword>
<keyword evidence="1" id="KW-1133">Transmembrane helix</keyword>
<dbReference type="OrthoDB" id="309054at2"/>
<feature type="transmembrane region" description="Helical" evidence="1">
    <location>
        <begin position="132"/>
        <end position="151"/>
    </location>
</feature>
<gene>
    <name evidence="2" type="ordered locus">Bmur_1801</name>
</gene>
<organism evidence="2 3">
    <name type="scientific">Brachyspira murdochii (strain ATCC 51284 / DSM 12563 / 56-150)</name>
    <name type="common">Serpulina murdochii</name>
    <dbReference type="NCBI Taxonomy" id="526224"/>
    <lineage>
        <taxon>Bacteria</taxon>
        <taxon>Pseudomonadati</taxon>
        <taxon>Spirochaetota</taxon>
        <taxon>Spirochaetia</taxon>
        <taxon>Brachyspirales</taxon>
        <taxon>Brachyspiraceae</taxon>
        <taxon>Brachyspira</taxon>
    </lineage>
</organism>
<keyword evidence="1" id="KW-0812">Transmembrane</keyword>
<name>D5UB10_BRAM5</name>
<proteinExistence type="predicted"/>
<sequence>MRKRKERKDREENIYIRAILLIIPTMAILIGLILFVINAPAILNKYDAVNNKSETIDKYYQKYDFTNEKYDLLNLVIHSLNPRRIHYVRFEWIPESLFFRVTIMFILSFSSALFGILAIHKIKKEGLKNKKELIINLLPLVCIGVTIFAFFMLKDNIITVKEYLSIAAGIILGLLLANYKSKP</sequence>